<gene>
    <name evidence="1" type="ORF">CTM62_09445</name>
</gene>
<dbReference type="RefSeq" id="WP_100019900.1">
    <property type="nucleotide sequence ID" value="NZ_CP024724.1"/>
</dbReference>
<organism evidence="1 2">
    <name type="scientific">Prevotella intermedia</name>
    <dbReference type="NCBI Taxonomy" id="28131"/>
    <lineage>
        <taxon>Bacteria</taxon>
        <taxon>Pseudomonadati</taxon>
        <taxon>Bacteroidota</taxon>
        <taxon>Bacteroidia</taxon>
        <taxon>Bacteroidales</taxon>
        <taxon>Prevotellaceae</taxon>
        <taxon>Prevotella</taxon>
    </lineage>
</organism>
<name>A0A2D3L8X6_PREIN</name>
<dbReference type="AlphaFoldDB" id="A0A2D3L8X6"/>
<dbReference type="SUPFAM" id="SSF52540">
    <property type="entry name" value="P-loop containing nucleoside triphosphate hydrolases"/>
    <property type="match status" value="1"/>
</dbReference>
<evidence type="ECO:0000313" key="1">
    <source>
        <dbReference type="EMBL" id="ATV27037.1"/>
    </source>
</evidence>
<dbReference type="Proteomes" id="UP000229630">
    <property type="component" value="Chromosome 2"/>
</dbReference>
<evidence type="ECO:0000313" key="2">
    <source>
        <dbReference type="Proteomes" id="UP000229630"/>
    </source>
</evidence>
<dbReference type="InterPro" id="IPR027417">
    <property type="entry name" value="P-loop_NTPase"/>
</dbReference>
<protein>
    <submittedName>
        <fullName evidence="1">Uncharacterized protein</fullName>
    </submittedName>
</protein>
<accession>A0A2D3L8X6</accession>
<dbReference type="EMBL" id="CP024724">
    <property type="protein sequence ID" value="ATV27037.1"/>
    <property type="molecule type" value="Genomic_DNA"/>
</dbReference>
<proteinExistence type="predicted"/>
<sequence length="397" mass="45803">MANSFIISALHILPGCDPSLKKGLKDDWFLFNDSVSLKGSPKKIFLNDKNSLKGDYYGKNISISAIVGVNGSGKSSIFEMLYRIINNVSALLERDEKRMAARKLYFIAGLYCELFYIVDGKLCYISCQGQEKKLPNRDVYLSTNNNRINNNSLNEFINDAWEGLFFTIVTNYSMQSFISNDYINERVIDLKTQTEKEEESWINSLFHKNDGYMTPIVLNPYRDNGKIDMNKEHRLTISRLSSCLIHARNNKKNFINGYDLHDIKYEYNANFVTEKIQEETGISEEDIWNYAPNKNDTSLYVDVILKSYGIDLQDFAERDEIYKRAAVYLAFKTLIIATRYPSYNKYQKYAIPTLLFSKIDRATSEILQKLVRAVYADNSHITLKVATNETFFGSTKK</sequence>
<reference evidence="1 2" key="1">
    <citation type="submission" date="2017-11" db="EMBL/GenBank/DDBJ databases">
        <title>Genome sequencing of Prevotella intermedia KCOM 2837.</title>
        <authorList>
            <person name="Kook J.-K."/>
            <person name="Park S.-N."/>
            <person name="Lim Y.K."/>
        </authorList>
    </citation>
    <scope>NUCLEOTIDE SEQUENCE [LARGE SCALE GENOMIC DNA]</scope>
    <source>
        <strain evidence="1 2">KCOM 2837</strain>
    </source>
</reference>